<keyword evidence="5" id="KW-1185">Reference proteome</keyword>
<proteinExistence type="predicted"/>
<reference evidence="4 5" key="1">
    <citation type="journal article" date="2013" name="Curr. Biol.">
        <title>The Genome of the Foraminiferan Reticulomyxa filosa.</title>
        <authorList>
            <person name="Glockner G."/>
            <person name="Hulsmann N."/>
            <person name="Schleicher M."/>
            <person name="Noegel A.A."/>
            <person name="Eichinger L."/>
            <person name="Gallinger C."/>
            <person name="Pawlowski J."/>
            <person name="Sierra R."/>
            <person name="Euteneuer U."/>
            <person name="Pillet L."/>
            <person name="Moustafa A."/>
            <person name="Platzer M."/>
            <person name="Groth M."/>
            <person name="Szafranski K."/>
            <person name="Schliwa M."/>
        </authorList>
    </citation>
    <scope>NUCLEOTIDE SEQUENCE [LARGE SCALE GENOMIC DNA]</scope>
</reference>
<evidence type="ECO:0000256" key="2">
    <source>
        <dbReference type="ARBA" id="ARBA00022803"/>
    </source>
</evidence>
<dbReference type="EMBL" id="ASPP01011559">
    <property type="protein sequence ID" value="ETO21507.1"/>
    <property type="molecule type" value="Genomic_DNA"/>
</dbReference>
<dbReference type="SMART" id="SM00028">
    <property type="entry name" value="TPR"/>
    <property type="match status" value="5"/>
</dbReference>
<dbReference type="Proteomes" id="UP000023152">
    <property type="component" value="Unassembled WGS sequence"/>
</dbReference>
<evidence type="ECO:0000313" key="4">
    <source>
        <dbReference type="EMBL" id="ETO21507.1"/>
    </source>
</evidence>
<feature type="repeat" description="TPR" evidence="3">
    <location>
        <begin position="446"/>
        <end position="479"/>
    </location>
</feature>
<accession>X6N878</accession>
<dbReference type="SUPFAM" id="SSF81901">
    <property type="entry name" value="HCP-like"/>
    <property type="match status" value="1"/>
</dbReference>
<dbReference type="OrthoDB" id="5986190at2759"/>
<protein>
    <submittedName>
        <fullName evidence="4">Uncharacterized protein</fullName>
    </submittedName>
</protein>
<dbReference type="Pfam" id="PF13424">
    <property type="entry name" value="TPR_12"/>
    <property type="match status" value="2"/>
</dbReference>
<keyword evidence="1" id="KW-0677">Repeat</keyword>
<comment type="caution">
    <text evidence="4">The sequence shown here is derived from an EMBL/GenBank/DDBJ whole genome shotgun (WGS) entry which is preliminary data.</text>
</comment>
<name>X6N878_RETFI</name>
<dbReference type="InterPro" id="IPR011990">
    <property type="entry name" value="TPR-like_helical_dom_sf"/>
</dbReference>
<dbReference type="Gene3D" id="1.25.40.10">
    <property type="entry name" value="Tetratricopeptide repeat domain"/>
    <property type="match status" value="2"/>
</dbReference>
<gene>
    <name evidence="4" type="ORF">RFI_15696</name>
</gene>
<dbReference type="PANTHER" id="PTHR45641">
    <property type="entry name" value="TETRATRICOPEPTIDE REPEAT PROTEIN (AFU_ORTHOLOGUE AFUA_6G03870)"/>
    <property type="match status" value="1"/>
</dbReference>
<evidence type="ECO:0000313" key="5">
    <source>
        <dbReference type="Proteomes" id="UP000023152"/>
    </source>
</evidence>
<organism evidence="4 5">
    <name type="scientific">Reticulomyxa filosa</name>
    <dbReference type="NCBI Taxonomy" id="46433"/>
    <lineage>
        <taxon>Eukaryota</taxon>
        <taxon>Sar</taxon>
        <taxon>Rhizaria</taxon>
        <taxon>Retaria</taxon>
        <taxon>Foraminifera</taxon>
        <taxon>Monothalamids</taxon>
        <taxon>Reticulomyxidae</taxon>
        <taxon>Reticulomyxa</taxon>
    </lineage>
</organism>
<dbReference type="AlphaFoldDB" id="X6N878"/>
<keyword evidence="2 3" id="KW-0802">TPR repeat</keyword>
<dbReference type="Pfam" id="PF13181">
    <property type="entry name" value="TPR_8"/>
    <property type="match status" value="1"/>
</dbReference>
<evidence type="ECO:0000256" key="1">
    <source>
        <dbReference type="ARBA" id="ARBA00022737"/>
    </source>
</evidence>
<sequence length="544" mass="62987">MSWKAFVTIESKKYVLALTSLTFEELKGQTIEVSKFDQQGKELSKVTSCDGHEIGTDQYVQQAFNDDKMEFIAYFQPSLFFKKFREWNKKDVSNERDANLGETQYCGDNKRKDTKIEAKNMCLETLDFNRHWSADWIKSNIEAAKIVEKMMNQNEQGLVVVVVVKDSSQWQKKTNSISIDDKDHVSSFVELANKSTVEKKQIGDYCVFLIKSRLIILKDVNIDGNVYAIDCEIQSEENAQITTQIFVTKNAIIDQKLKVSFSPIQWNTRIHHDIPLQIQNCQDQAEQHFNTFHSAEIIRILQNAVEISTDAFGLEHPYVANSYSNLGVAYRRQGYLEKAVECHEIALKICLKVFGDTHAWVSNLYNHFGVICDDWMRYEEAIEYHTKALNIRLQIFGSTHELIAFSYNHLGYAHDKNRCLEKAIECYEKELQVKLHIFGNNHASVAISYNKIGLAHSYNKQCDKAIEYYEKALQIRSQIFGNTDKSVGDTYWNLGSAFEEKQELKTASKYYEKSWRAYSIVLGEWDQETVEAKIKVNVTYWDCL</sequence>
<dbReference type="InterPro" id="IPR019734">
    <property type="entry name" value="TPR_rpt"/>
</dbReference>
<evidence type="ECO:0000256" key="3">
    <source>
        <dbReference type="PROSITE-ProRule" id="PRU00339"/>
    </source>
</evidence>
<dbReference type="PANTHER" id="PTHR45641:SF1">
    <property type="entry name" value="AAA+ ATPASE DOMAIN-CONTAINING PROTEIN"/>
    <property type="match status" value="1"/>
</dbReference>
<dbReference type="PROSITE" id="PS50005">
    <property type="entry name" value="TPR"/>
    <property type="match status" value="1"/>
</dbReference>